<keyword evidence="2" id="KW-0812">Transmembrane</keyword>
<evidence type="ECO:0000256" key="1">
    <source>
        <dbReference type="SAM" id="MobiDB-lite"/>
    </source>
</evidence>
<feature type="region of interest" description="Disordered" evidence="1">
    <location>
        <begin position="1"/>
        <end position="69"/>
    </location>
</feature>
<evidence type="ECO:0000256" key="2">
    <source>
        <dbReference type="SAM" id="Phobius"/>
    </source>
</evidence>
<proteinExistence type="predicted"/>
<dbReference type="Proteomes" id="UP001485043">
    <property type="component" value="Unassembled WGS sequence"/>
</dbReference>
<evidence type="ECO:0000313" key="3">
    <source>
        <dbReference type="EMBL" id="KAK9867550.1"/>
    </source>
</evidence>
<comment type="caution">
    <text evidence="3">The sequence shown here is derived from an EMBL/GenBank/DDBJ whole genome shotgun (WGS) entry which is preliminary data.</text>
</comment>
<keyword evidence="2" id="KW-1133">Transmembrane helix</keyword>
<feature type="transmembrane region" description="Helical" evidence="2">
    <location>
        <begin position="129"/>
        <end position="147"/>
    </location>
</feature>
<dbReference type="AlphaFoldDB" id="A0AAW1TD98"/>
<protein>
    <submittedName>
        <fullName evidence="3">Uncharacterized protein</fullName>
    </submittedName>
</protein>
<organism evidence="3 4">
    <name type="scientific">Apatococcus fuscideae</name>
    <dbReference type="NCBI Taxonomy" id="2026836"/>
    <lineage>
        <taxon>Eukaryota</taxon>
        <taxon>Viridiplantae</taxon>
        <taxon>Chlorophyta</taxon>
        <taxon>core chlorophytes</taxon>
        <taxon>Trebouxiophyceae</taxon>
        <taxon>Chlorellales</taxon>
        <taxon>Chlorellaceae</taxon>
        <taxon>Apatococcus</taxon>
    </lineage>
</organism>
<keyword evidence="2" id="KW-0472">Membrane</keyword>
<evidence type="ECO:0000313" key="4">
    <source>
        <dbReference type="Proteomes" id="UP001485043"/>
    </source>
</evidence>
<reference evidence="3 4" key="1">
    <citation type="journal article" date="2024" name="Nat. Commun.">
        <title>Phylogenomics reveals the evolutionary origins of lichenization in chlorophyte algae.</title>
        <authorList>
            <person name="Puginier C."/>
            <person name="Libourel C."/>
            <person name="Otte J."/>
            <person name="Skaloud P."/>
            <person name="Haon M."/>
            <person name="Grisel S."/>
            <person name="Petersen M."/>
            <person name="Berrin J.G."/>
            <person name="Delaux P.M."/>
            <person name="Dal Grande F."/>
            <person name="Keller J."/>
        </authorList>
    </citation>
    <scope>NUCLEOTIDE SEQUENCE [LARGE SCALE GENOMIC DNA]</scope>
    <source>
        <strain evidence="3 4">SAG 2523</strain>
    </source>
</reference>
<sequence length="155" mass="16445">MTVRAEEDGGEGLPTPPKPEGGKSLFDQVDDYGRKISQATQEASGLDAKNLGQQPGTKEGVQFGKEGTPKGEVGQVMSFAGLIPEIQKAPLLIVGTFALIIAGSLAPIIRNANLDRNGFGPFNQRAEIWNGRLAMVAFTLLLLVETFRDGPALVP</sequence>
<dbReference type="EMBL" id="JALJOV010000079">
    <property type="protein sequence ID" value="KAK9867550.1"/>
    <property type="molecule type" value="Genomic_DNA"/>
</dbReference>
<accession>A0AAW1TD98</accession>
<feature type="transmembrane region" description="Helical" evidence="2">
    <location>
        <begin position="89"/>
        <end position="109"/>
    </location>
</feature>
<name>A0AAW1TD98_9CHLO</name>
<dbReference type="SUPFAM" id="SSF103511">
    <property type="entry name" value="Chlorophyll a-b binding protein"/>
    <property type="match status" value="1"/>
</dbReference>
<gene>
    <name evidence="3" type="ORF">WJX84_005009</name>
</gene>
<keyword evidence="4" id="KW-1185">Reference proteome</keyword>